<protein>
    <submittedName>
        <fullName evidence="2">Uncharacterized protein</fullName>
    </submittedName>
</protein>
<dbReference type="Proteomes" id="UP000887116">
    <property type="component" value="Unassembled WGS sequence"/>
</dbReference>
<proteinExistence type="predicted"/>
<keyword evidence="3" id="KW-1185">Reference proteome</keyword>
<evidence type="ECO:0000256" key="1">
    <source>
        <dbReference type="SAM" id="MobiDB-lite"/>
    </source>
</evidence>
<dbReference type="AlphaFoldDB" id="A0A8X6EYU8"/>
<comment type="caution">
    <text evidence="2">The sequence shown here is derived from an EMBL/GenBank/DDBJ whole genome shotgun (WGS) entry which is preliminary data.</text>
</comment>
<name>A0A8X6EYU8_TRICU</name>
<evidence type="ECO:0000313" key="3">
    <source>
        <dbReference type="Proteomes" id="UP000887116"/>
    </source>
</evidence>
<evidence type="ECO:0000313" key="2">
    <source>
        <dbReference type="EMBL" id="GFQ64604.1"/>
    </source>
</evidence>
<organism evidence="2 3">
    <name type="scientific">Trichonephila clavata</name>
    <name type="common">Joro spider</name>
    <name type="synonym">Nephila clavata</name>
    <dbReference type="NCBI Taxonomy" id="2740835"/>
    <lineage>
        <taxon>Eukaryota</taxon>
        <taxon>Metazoa</taxon>
        <taxon>Ecdysozoa</taxon>
        <taxon>Arthropoda</taxon>
        <taxon>Chelicerata</taxon>
        <taxon>Arachnida</taxon>
        <taxon>Araneae</taxon>
        <taxon>Araneomorphae</taxon>
        <taxon>Entelegynae</taxon>
        <taxon>Araneoidea</taxon>
        <taxon>Nephilidae</taxon>
        <taxon>Trichonephila</taxon>
    </lineage>
</organism>
<feature type="region of interest" description="Disordered" evidence="1">
    <location>
        <begin position="1"/>
        <end position="36"/>
    </location>
</feature>
<dbReference type="EMBL" id="BMAO01010078">
    <property type="protein sequence ID" value="GFQ64604.1"/>
    <property type="molecule type" value="Genomic_DNA"/>
</dbReference>
<accession>A0A8X6EYU8</accession>
<gene>
    <name evidence="2" type="ORF">TNCT_337641</name>
</gene>
<sequence length="149" mass="17045">MLQTKPSKNKKNRPNLATNGRRAKEQPPPPTLSGRFDIKIEKYAPHPLSIAQRFPLPTLSERKLSFEEAQFVPHSRFVNQAQVPHRMLGSNKSPLVWVLVLLLLVCQLLVETQGLDCERHCRVHRVSIGSCRCRPELFVKKSYPRSVSI</sequence>
<dbReference type="OrthoDB" id="6437337at2759"/>
<reference evidence="2" key="1">
    <citation type="submission" date="2020-07" db="EMBL/GenBank/DDBJ databases">
        <title>Multicomponent nature underlies the extraordinary mechanical properties of spider dragline silk.</title>
        <authorList>
            <person name="Kono N."/>
            <person name="Nakamura H."/>
            <person name="Mori M."/>
            <person name="Yoshida Y."/>
            <person name="Ohtoshi R."/>
            <person name="Malay A.D."/>
            <person name="Moran D.A.P."/>
            <person name="Tomita M."/>
            <person name="Numata K."/>
            <person name="Arakawa K."/>
        </authorList>
    </citation>
    <scope>NUCLEOTIDE SEQUENCE</scope>
</reference>